<evidence type="ECO:0008006" key="6">
    <source>
        <dbReference type="Google" id="ProtNLM"/>
    </source>
</evidence>
<protein>
    <recommendedName>
        <fullName evidence="6">Right handed beta helix domain-containing protein</fullName>
    </recommendedName>
</protein>
<dbReference type="SUPFAM" id="SSF51126">
    <property type="entry name" value="Pectin lyase-like"/>
    <property type="match status" value="1"/>
</dbReference>
<feature type="transmembrane region" description="Helical" evidence="2">
    <location>
        <begin position="414"/>
        <end position="436"/>
    </location>
</feature>
<accession>A0A0D2WNQ3</accession>
<dbReference type="InterPro" id="IPR006626">
    <property type="entry name" value="PbH1"/>
</dbReference>
<dbReference type="PhylomeDB" id="A0A0D2WNQ3"/>
<dbReference type="AlphaFoldDB" id="A0A0D2WNQ3"/>
<feature type="compositionally biased region" description="Basic and acidic residues" evidence="1">
    <location>
        <begin position="534"/>
        <end position="544"/>
    </location>
</feature>
<evidence type="ECO:0000313" key="5">
    <source>
        <dbReference type="Proteomes" id="UP000008743"/>
    </source>
</evidence>
<dbReference type="InterPro" id="IPR011050">
    <property type="entry name" value="Pectin_lyase_fold/virulence"/>
</dbReference>
<evidence type="ECO:0000256" key="2">
    <source>
        <dbReference type="SAM" id="Phobius"/>
    </source>
</evidence>
<organism evidence="4 5">
    <name type="scientific">Capsaspora owczarzaki (strain ATCC 30864)</name>
    <dbReference type="NCBI Taxonomy" id="595528"/>
    <lineage>
        <taxon>Eukaryota</taxon>
        <taxon>Filasterea</taxon>
        <taxon>Capsaspora</taxon>
    </lineage>
</organism>
<evidence type="ECO:0000313" key="4">
    <source>
        <dbReference type="EMBL" id="KJE92063.1"/>
    </source>
</evidence>
<dbReference type="InParanoid" id="A0A0D2WNQ3"/>
<keyword evidence="2" id="KW-0812">Transmembrane</keyword>
<keyword evidence="5" id="KW-1185">Reference proteome</keyword>
<feature type="region of interest" description="Disordered" evidence="1">
    <location>
        <begin position="517"/>
        <end position="593"/>
    </location>
</feature>
<feature type="signal peptide" evidence="3">
    <location>
        <begin position="1"/>
        <end position="22"/>
    </location>
</feature>
<name>A0A0D2WNQ3_CAPO3</name>
<evidence type="ECO:0000256" key="3">
    <source>
        <dbReference type="SAM" id="SignalP"/>
    </source>
</evidence>
<keyword evidence="2" id="KW-1133">Transmembrane helix</keyword>
<sequence length="606" mass="62784">MQRQSSLLLLLLALAVSAQAQACDVTVGNTGDLALQLTAGSTAAVVCLQTGTYAFSNSQTVARSLTLRGTGITADNVVISSTGNNVFVVNSGLTVNFEKLRINGARTCINLANTAQSTMFDITLNNCDSVVSQGGGIHLVSNNVISISNSRISNSLAPSVGGAIQVGASCSVQVTNVTFTNNEATYSSSASIGGAIGIAGNSASITITSSTFSGNKAYNGGAIGTVNGVAGTQLSISKSTFTSNICSPSNFATGHALYLGCSSTTRTVVYDTSFIGNVVKPGAFSGSIATPNVNGQTPMLLMYKVLASGQASPDALYPNYDVYFGSDQTFVVIWSTTDETSFNDFGTTANYKDANAAPATEIFSSTEVSASTHLPLSSVPHSSSIVALSSATPAVSSSAAGPSGSPASGSSASIVPIIAGVVGALVLLVLILVIALRRRRHSRKPRVDDDFQATALQFNPLANRHAPSTSGDKAYDILQQQRTSNYDDLVAVRNQKAAEVANPLYDDLQSHYASPKESNYAAIDQRSGSSYAEPGRKEESHYDDTSNYSQPKAPGSNYSDVVVGRRDERLSSESAASSHPGPTYAAPDLQPGHYAALELDTPTGYV</sequence>
<reference evidence="5" key="1">
    <citation type="submission" date="2011-02" db="EMBL/GenBank/DDBJ databases">
        <title>The Genome Sequence of Capsaspora owczarzaki ATCC 30864.</title>
        <authorList>
            <person name="Russ C."/>
            <person name="Cuomo C."/>
            <person name="Burger G."/>
            <person name="Gray M.W."/>
            <person name="Holland P.W.H."/>
            <person name="King N."/>
            <person name="Lang F.B.F."/>
            <person name="Roger A.J."/>
            <person name="Ruiz-Trillo I."/>
            <person name="Young S.K."/>
            <person name="Zeng Q."/>
            <person name="Gargeya S."/>
            <person name="Alvarado L."/>
            <person name="Berlin A."/>
            <person name="Chapman S.B."/>
            <person name="Chen Z."/>
            <person name="Freedman E."/>
            <person name="Gellesch M."/>
            <person name="Goldberg J."/>
            <person name="Griggs A."/>
            <person name="Gujja S."/>
            <person name="Heilman E."/>
            <person name="Heiman D."/>
            <person name="Howarth C."/>
            <person name="Mehta T."/>
            <person name="Neiman D."/>
            <person name="Pearson M."/>
            <person name="Roberts A."/>
            <person name="Saif S."/>
            <person name="Shea T."/>
            <person name="Shenoy N."/>
            <person name="Sisk P."/>
            <person name="Stolte C."/>
            <person name="Sykes S."/>
            <person name="White J."/>
            <person name="Yandava C."/>
            <person name="Haas B."/>
            <person name="Nusbaum C."/>
            <person name="Birren B."/>
        </authorList>
    </citation>
    <scope>NUCLEOTIDE SEQUENCE</scope>
    <source>
        <strain evidence="5">ATCC 30864</strain>
    </source>
</reference>
<dbReference type="RefSeq" id="XP_004363929.2">
    <property type="nucleotide sequence ID" value="XM_004363872.2"/>
</dbReference>
<keyword evidence="2" id="KW-0472">Membrane</keyword>
<dbReference type="SMART" id="SM00710">
    <property type="entry name" value="PbH1"/>
    <property type="match status" value="6"/>
</dbReference>
<evidence type="ECO:0000256" key="1">
    <source>
        <dbReference type="SAM" id="MobiDB-lite"/>
    </source>
</evidence>
<dbReference type="Proteomes" id="UP000008743">
    <property type="component" value="Unassembled WGS sequence"/>
</dbReference>
<feature type="chain" id="PRO_5002255115" description="Right handed beta helix domain-containing protein" evidence="3">
    <location>
        <begin position="23"/>
        <end position="606"/>
    </location>
</feature>
<gene>
    <name evidence="4" type="ORF">CAOG_003090</name>
</gene>
<proteinExistence type="predicted"/>
<dbReference type="EMBL" id="KE346363">
    <property type="protein sequence ID" value="KJE92063.1"/>
    <property type="molecule type" value="Genomic_DNA"/>
</dbReference>
<keyword evidence="3" id="KW-0732">Signal</keyword>